<sequence length="323" mass="34617">MSACKGMQQWTASDSELLWLAFLFFLGCCAFVLLRRTGILKLVIGITCFSFRHSLSLAIAALDRLLVGFSFFWENFSWGLTAQEDFHIAGIQDLADSRVAAVTTADGFAVATPALAPIVATSAASVLASAANSAKSLGRERVSNKNSRGESLSTYSEYEDTMAAVADLAVASQTERSVALTAADASEVMKAETNQAAEEAKEFEMQDGQARQPTAQGPSPLEQKGGKRLEADGRNDPNASGGSSPSQPPHYGYQHQEISYETQETVKSKAFAYGRDMVSAAPAAPHQKQQGSRSQQAQQVRKQYPTADARGNMNSASVATRQQ</sequence>
<dbReference type="PROSITE" id="PS51257">
    <property type="entry name" value="PROKAR_LIPOPROTEIN"/>
    <property type="match status" value="1"/>
</dbReference>
<organism evidence="3 4">
    <name type="scientific">Cyclospora cayetanensis</name>
    <dbReference type="NCBI Taxonomy" id="88456"/>
    <lineage>
        <taxon>Eukaryota</taxon>
        <taxon>Sar</taxon>
        <taxon>Alveolata</taxon>
        <taxon>Apicomplexa</taxon>
        <taxon>Conoidasida</taxon>
        <taxon>Coccidia</taxon>
        <taxon>Eucoccidiorida</taxon>
        <taxon>Eimeriorina</taxon>
        <taxon>Eimeriidae</taxon>
        <taxon>Cyclospora</taxon>
    </lineage>
</organism>
<feature type="compositionally biased region" description="Polar residues" evidence="1">
    <location>
        <begin position="312"/>
        <end position="323"/>
    </location>
</feature>
<name>A0A1D3CWR7_9EIME</name>
<feature type="transmembrane region" description="Helical" evidence="2">
    <location>
        <begin position="17"/>
        <end position="34"/>
    </location>
</feature>
<dbReference type="Proteomes" id="UP000095192">
    <property type="component" value="Unassembled WGS sequence"/>
</dbReference>
<reference evidence="3 4" key="1">
    <citation type="journal article" date="2016" name="BMC Genomics">
        <title>Comparative genomics reveals Cyclospora cayetanensis possesses coccidia-like metabolism and invasion components but unique surface antigens.</title>
        <authorList>
            <person name="Liu S."/>
            <person name="Wang L."/>
            <person name="Zheng H."/>
            <person name="Xu Z."/>
            <person name="Roellig D.M."/>
            <person name="Li N."/>
            <person name="Frace M.A."/>
            <person name="Tang K."/>
            <person name="Arrowood M.J."/>
            <person name="Moss D.M."/>
            <person name="Zhang L."/>
            <person name="Feng Y."/>
            <person name="Xiao L."/>
        </authorList>
    </citation>
    <scope>NUCLEOTIDE SEQUENCE [LARGE SCALE GENOMIC DNA]</scope>
    <source>
        <strain evidence="3 4">CHN_HEN01</strain>
    </source>
</reference>
<keyword evidence="4" id="KW-1185">Reference proteome</keyword>
<feature type="compositionally biased region" description="Basic and acidic residues" evidence="1">
    <location>
        <begin position="224"/>
        <end position="235"/>
    </location>
</feature>
<keyword evidence="2" id="KW-0472">Membrane</keyword>
<accession>A0A1D3CWR7</accession>
<evidence type="ECO:0000256" key="1">
    <source>
        <dbReference type="SAM" id="MobiDB-lite"/>
    </source>
</evidence>
<evidence type="ECO:0000313" key="4">
    <source>
        <dbReference type="Proteomes" id="UP000095192"/>
    </source>
</evidence>
<evidence type="ECO:0000313" key="3">
    <source>
        <dbReference type="EMBL" id="OEH75643.1"/>
    </source>
</evidence>
<keyword evidence="2" id="KW-0812">Transmembrane</keyword>
<dbReference type="VEuPathDB" id="ToxoDB:cyc_02127"/>
<gene>
    <name evidence="3" type="ORF">cyc_02127</name>
</gene>
<proteinExistence type="predicted"/>
<feature type="compositionally biased region" description="Polar residues" evidence="1">
    <location>
        <begin position="256"/>
        <end position="265"/>
    </location>
</feature>
<dbReference type="AlphaFoldDB" id="A0A1D3CWR7"/>
<protein>
    <submittedName>
        <fullName evidence="3">Uncharacterized protein</fullName>
    </submittedName>
</protein>
<feature type="compositionally biased region" description="Low complexity" evidence="1">
    <location>
        <begin position="287"/>
        <end position="299"/>
    </location>
</feature>
<dbReference type="EMBL" id="JROU02001678">
    <property type="protein sequence ID" value="OEH75643.1"/>
    <property type="molecule type" value="Genomic_DNA"/>
</dbReference>
<evidence type="ECO:0000256" key="2">
    <source>
        <dbReference type="SAM" id="Phobius"/>
    </source>
</evidence>
<comment type="caution">
    <text evidence="3">The sequence shown here is derived from an EMBL/GenBank/DDBJ whole genome shotgun (WGS) entry which is preliminary data.</text>
</comment>
<dbReference type="InParanoid" id="A0A1D3CWR7"/>
<keyword evidence="2" id="KW-1133">Transmembrane helix</keyword>
<feature type="region of interest" description="Disordered" evidence="1">
    <location>
        <begin position="191"/>
        <end position="323"/>
    </location>
</feature>